<keyword evidence="5" id="KW-1185">Reference proteome</keyword>
<accession>A0A8E2LDG5</accession>
<dbReference type="PRINTS" id="PR01438">
    <property type="entry name" value="UNVRSLSTRESS"/>
</dbReference>
<dbReference type="PANTHER" id="PTHR46268">
    <property type="entry name" value="STRESS RESPONSE PROTEIN NHAX"/>
    <property type="match status" value="1"/>
</dbReference>
<dbReference type="RefSeq" id="WP_058006174.1">
    <property type="nucleotide sequence ID" value="NZ_CP065424.1"/>
</dbReference>
<evidence type="ECO:0000256" key="2">
    <source>
        <dbReference type="PIRNR" id="PIRNR006276"/>
    </source>
</evidence>
<dbReference type="GO" id="GO:0005737">
    <property type="term" value="C:cytoplasm"/>
    <property type="evidence" value="ECO:0007669"/>
    <property type="project" value="UniProtKB-SubCell"/>
</dbReference>
<comment type="subcellular location">
    <subcellularLocation>
        <location evidence="2">Cytoplasm</location>
    </subcellularLocation>
</comment>
<dbReference type="PANTHER" id="PTHR46268:SF15">
    <property type="entry name" value="UNIVERSAL STRESS PROTEIN HP_0031"/>
    <property type="match status" value="1"/>
</dbReference>
<dbReference type="AlphaFoldDB" id="A0A8E2LDG5"/>
<dbReference type="CDD" id="cd00293">
    <property type="entry name" value="USP-like"/>
    <property type="match status" value="1"/>
</dbReference>
<dbReference type="InterPro" id="IPR006016">
    <property type="entry name" value="UspA"/>
</dbReference>
<dbReference type="Pfam" id="PF00582">
    <property type="entry name" value="Usp"/>
    <property type="match status" value="1"/>
</dbReference>
<reference evidence="4 5" key="1">
    <citation type="submission" date="2017-01" db="EMBL/GenBank/DDBJ databases">
        <title>Draft genome sequence of Bacillus oleronius.</title>
        <authorList>
            <person name="Allam M."/>
        </authorList>
    </citation>
    <scope>NUCLEOTIDE SEQUENCE [LARGE SCALE GENOMIC DNA]</scope>
    <source>
        <strain evidence="4 5">DSM 9356</strain>
    </source>
</reference>
<organism evidence="4 5">
    <name type="scientific">Heyndrickxia oleronia</name>
    <dbReference type="NCBI Taxonomy" id="38875"/>
    <lineage>
        <taxon>Bacteria</taxon>
        <taxon>Bacillati</taxon>
        <taxon>Bacillota</taxon>
        <taxon>Bacilli</taxon>
        <taxon>Bacillales</taxon>
        <taxon>Bacillaceae</taxon>
        <taxon>Heyndrickxia</taxon>
    </lineage>
</organism>
<dbReference type="InterPro" id="IPR014729">
    <property type="entry name" value="Rossmann-like_a/b/a_fold"/>
</dbReference>
<evidence type="ECO:0000256" key="1">
    <source>
        <dbReference type="ARBA" id="ARBA00008791"/>
    </source>
</evidence>
<feature type="domain" description="UspA" evidence="3">
    <location>
        <begin position="1"/>
        <end position="139"/>
    </location>
</feature>
<keyword evidence="2" id="KW-0963">Cytoplasm</keyword>
<gene>
    <name evidence="4" type="ORF">BWZ43_22775</name>
</gene>
<dbReference type="InterPro" id="IPR006015">
    <property type="entry name" value="Universal_stress_UspA"/>
</dbReference>
<evidence type="ECO:0000313" key="4">
    <source>
        <dbReference type="EMBL" id="OOP66099.1"/>
    </source>
</evidence>
<comment type="similarity">
    <text evidence="1 2">Belongs to the universal stress protein A family.</text>
</comment>
<dbReference type="Proteomes" id="UP000189761">
    <property type="component" value="Unassembled WGS sequence"/>
</dbReference>
<evidence type="ECO:0000259" key="3">
    <source>
        <dbReference type="Pfam" id="PF00582"/>
    </source>
</evidence>
<sequence>MYKKILVAMDGSTPSVNALQHSAELAKALGSEKVTILHINKDLPLQEPLYNINLSELMDEENREILTPAVQFLTDANIPFETHTFHGDPANLITSYAKEHKYDVIVMGNKGKGFIQEALLGSVSHKVAHSAPCPVIIVK</sequence>
<name>A0A8E2LDG5_9BACI</name>
<evidence type="ECO:0000313" key="5">
    <source>
        <dbReference type="Proteomes" id="UP000189761"/>
    </source>
</evidence>
<protein>
    <recommendedName>
        <fullName evidence="2">Universal stress protein</fullName>
    </recommendedName>
</protein>
<dbReference type="PIRSF" id="PIRSF006276">
    <property type="entry name" value="UspA"/>
    <property type="match status" value="1"/>
</dbReference>
<dbReference type="SUPFAM" id="SSF52402">
    <property type="entry name" value="Adenine nucleotide alpha hydrolases-like"/>
    <property type="match status" value="1"/>
</dbReference>
<dbReference type="Gene3D" id="3.40.50.620">
    <property type="entry name" value="HUPs"/>
    <property type="match status" value="1"/>
</dbReference>
<dbReference type="EMBL" id="MTLA01000373">
    <property type="protein sequence ID" value="OOP66099.1"/>
    <property type="molecule type" value="Genomic_DNA"/>
</dbReference>
<comment type="caution">
    <text evidence="4">The sequence shown here is derived from an EMBL/GenBank/DDBJ whole genome shotgun (WGS) entry which is preliminary data.</text>
</comment>
<proteinExistence type="inferred from homology"/>